<proteinExistence type="predicted"/>
<evidence type="ECO:0000313" key="2">
    <source>
        <dbReference type="Proteomes" id="UP000031668"/>
    </source>
</evidence>
<keyword evidence="2" id="KW-1185">Reference proteome</keyword>
<comment type="caution">
    <text evidence="1">The sequence shown here is derived from an EMBL/GenBank/DDBJ whole genome shotgun (WGS) entry which is preliminary data.</text>
</comment>
<gene>
    <name evidence="1" type="ORF">RF11_09770</name>
</gene>
<dbReference type="Proteomes" id="UP000031668">
    <property type="component" value="Unassembled WGS sequence"/>
</dbReference>
<dbReference type="AlphaFoldDB" id="A0A0C2J6M1"/>
<protein>
    <submittedName>
        <fullName evidence="1">Uncharacterized protein</fullName>
    </submittedName>
</protein>
<dbReference type="OrthoDB" id="7701410at2759"/>
<evidence type="ECO:0000313" key="1">
    <source>
        <dbReference type="EMBL" id="KII64808.1"/>
    </source>
</evidence>
<accession>A0A0C2J6M1</accession>
<sequence>MESSHGIKDQIQQSLKDEYINKSQSSDISTQMEAVKNIISNFSNNYDREIDNIFIKNFPSGLYDEFVRLSEAAANDELCREKQLLFFKVFIFIFRMEKSEIDSKTESIIKLFLNYLKIRDRGLAIDRLDLINSIKNCILNVENKILFIDENAMFQFYYCLRPQMTSLGDIFWKICQDIYGITLIYSSSLCLVKLTKNMEDIMSKLCTPEEEDCAKLLIMMFRMIKRLKLLNQIVLDVSKFFDFSVLIFSRQIENMPNSLFVIHLSKIWSKILRGTKNKFVIDNIEQVIYLSSIFCIDLSRKIMDILHGPDILELTKNQILRLFLIYLMLVAYPIIDRNQYMWINSVLKDLHTSFQKYLDKNSFNIHSRRTRNHILEYFMKSLITVNMEITQSDKEFYHKFFEKIFTNPRQISLSFLTCHCIYHFLNIHDIDQSVLQAGLDMVSEFLNELSGSLCNKVDIMWLEIDQKVKYTNDKNKPLLKISDDFINSVFGKCATYIRHEYHCSLPEIVTKNEDYKTYCENLALIVVAFNDSKYIEGDIFYNYESLLSQYLPNYSGRLSSHNFGNSDSTSNNDENSILNFSFPALARLLLLIYELKFTFKNIQKMFNTLFL</sequence>
<organism evidence="1 2">
    <name type="scientific">Thelohanellus kitauei</name>
    <name type="common">Myxosporean</name>
    <dbReference type="NCBI Taxonomy" id="669202"/>
    <lineage>
        <taxon>Eukaryota</taxon>
        <taxon>Metazoa</taxon>
        <taxon>Cnidaria</taxon>
        <taxon>Myxozoa</taxon>
        <taxon>Myxosporea</taxon>
        <taxon>Bivalvulida</taxon>
        <taxon>Platysporina</taxon>
        <taxon>Myxobolidae</taxon>
        <taxon>Thelohanellus</taxon>
    </lineage>
</organism>
<reference evidence="1 2" key="1">
    <citation type="journal article" date="2014" name="Genome Biol. Evol.">
        <title>The genome of the myxosporean Thelohanellus kitauei shows adaptations to nutrient acquisition within its fish host.</title>
        <authorList>
            <person name="Yang Y."/>
            <person name="Xiong J."/>
            <person name="Zhou Z."/>
            <person name="Huo F."/>
            <person name="Miao W."/>
            <person name="Ran C."/>
            <person name="Liu Y."/>
            <person name="Zhang J."/>
            <person name="Feng J."/>
            <person name="Wang M."/>
            <person name="Wang M."/>
            <person name="Wang L."/>
            <person name="Yao B."/>
        </authorList>
    </citation>
    <scope>NUCLEOTIDE SEQUENCE [LARGE SCALE GENOMIC DNA]</scope>
    <source>
        <strain evidence="1">Wuqing</strain>
    </source>
</reference>
<dbReference type="EMBL" id="JWZT01004089">
    <property type="protein sequence ID" value="KII64808.1"/>
    <property type="molecule type" value="Genomic_DNA"/>
</dbReference>
<name>A0A0C2J6M1_THEKT</name>